<feature type="transmembrane region" description="Helical" evidence="1">
    <location>
        <begin position="328"/>
        <end position="351"/>
    </location>
</feature>
<feature type="transmembrane region" description="Helical" evidence="1">
    <location>
        <begin position="301"/>
        <end position="321"/>
    </location>
</feature>
<dbReference type="RefSeq" id="WP_006162049.1">
    <property type="nucleotide sequence ID" value="NZ_AHJE01000090.1"/>
</dbReference>
<dbReference type="Proteomes" id="UP000005808">
    <property type="component" value="Unassembled WGS sequence"/>
</dbReference>
<feature type="transmembrane region" description="Helical" evidence="1">
    <location>
        <begin position="169"/>
        <end position="187"/>
    </location>
</feature>
<organism evidence="4 5">
    <name type="scientific">Cupriavidus basilensis OR16</name>
    <dbReference type="NCBI Taxonomy" id="1127483"/>
    <lineage>
        <taxon>Bacteria</taxon>
        <taxon>Pseudomonadati</taxon>
        <taxon>Pseudomonadota</taxon>
        <taxon>Betaproteobacteria</taxon>
        <taxon>Burkholderiales</taxon>
        <taxon>Burkholderiaceae</taxon>
        <taxon>Cupriavidus</taxon>
    </lineage>
</organism>
<feature type="transmembrane region" description="Helical" evidence="1">
    <location>
        <begin position="363"/>
        <end position="384"/>
    </location>
</feature>
<evidence type="ECO:0000313" key="4">
    <source>
        <dbReference type="EMBL" id="EHP39503.1"/>
    </source>
</evidence>
<dbReference type="Pfam" id="PF02308">
    <property type="entry name" value="MgtC"/>
    <property type="match status" value="1"/>
</dbReference>
<protein>
    <submittedName>
        <fullName evidence="4">Uncharacterized protein</fullName>
    </submittedName>
</protein>
<feature type="transmembrane region" description="Helical" evidence="1">
    <location>
        <begin position="137"/>
        <end position="154"/>
    </location>
</feature>
<keyword evidence="1" id="KW-1133">Transmembrane helix</keyword>
<dbReference type="AlphaFoldDB" id="H1SDD4"/>
<name>H1SDD4_9BURK</name>
<dbReference type="PANTHER" id="PTHR39084:SF1">
    <property type="entry name" value="DUF4010 DOMAIN-CONTAINING PROTEIN"/>
    <property type="match status" value="1"/>
</dbReference>
<evidence type="ECO:0000259" key="3">
    <source>
        <dbReference type="Pfam" id="PF13194"/>
    </source>
</evidence>
<dbReference type="PANTHER" id="PTHR39084">
    <property type="entry name" value="MEMBRANE PROTEIN-RELATED"/>
    <property type="match status" value="1"/>
</dbReference>
<dbReference type="OrthoDB" id="9813718at2"/>
<sequence>MYQTVVVFCVALAIGLGFGLERERSQVPDGAEASAGLRTFAIASVCGALGAFLPNAGLLPAVLLAVAALAAMGYRHTAASDPGLTTEIALLCAVLLGALAVSQPALAAGIATVLVILLHGKATLHRLVRNELTRQEVSDALMLAAAALVVWPLLPDRYMGPLDAWNPRTLWLVAVLVMLLGMAGHIASRLFGEQAGLPLTGLFGGFISSVATIGSMAAMVRKAPGAHKAAVASASLSSVATFVQMLLLLAATSAAAFRELALPLTAGLATMLLYAGVWLWRSAREPAVHNGTQPAGRSMDWRVAAGFVLLMALLLLANAAARAWAGSGLLLGVAVAGGFADAHAATVSVAAQVAAGRLSPEAAVWPVLAAFSSNTMTKIVVAAAGGRTFAWRVGSGLVLAAAATWCTALMLIPWS</sequence>
<feature type="transmembrane region" description="Helical" evidence="1">
    <location>
        <begin position="396"/>
        <end position="414"/>
    </location>
</feature>
<accession>H1SDD4</accession>
<keyword evidence="1" id="KW-0472">Membrane</keyword>
<dbReference type="Pfam" id="PF13194">
    <property type="entry name" value="DUF4010"/>
    <property type="match status" value="1"/>
</dbReference>
<feature type="transmembrane region" description="Helical" evidence="1">
    <location>
        <begin position="35"/>
        <end position="53"/>
    </location>
</feature>
<gene>
    <name evidence="4" type="ORF">OR16_31309</name>
</gene>
<dbReference type="PATRIC" id="fig|1127483.3.peg.6245"/>
<feature type="transmembrane region" description="Helical" evidence="1">
    <location>
        <begin position="88"/>
        <end position="117"/>
    </location>
</feature>
<dbReference type="InterPro" id="IPR025105">
    <property type="entry name" value="DUF4010"/>
</dbReference>
<comment type="caution">
    <text evidence="4">The sequence shown here is derived from an EMBL/GenBank/DDBJ whole genome shotgun (WGS) entry which is preliminary data.</text>
</comment>
<feature type="domain" description="MgtC/SapB/SrpB/YhiD N-terminal" evidence="2">
    <location>
        <begin position="9"/>
        <end position="124"/>
    </location>
</feature>
<feature type="transmembrane region" description="Helical" evidence="1">
    <location>
        <begin position="261"/>
        <end position="281"/>
    </location>
</feature>
<proteinExistence type="predicted"/>
<keyword evidence="1" id="KW-0812">Transmembrane</keyword>
<dbReference type="EMBL" id="AHJE01000090">
    <property type="protein sequence ID" value="EHP39503.1"/>
    <property type="molecule type" value="Genomic_DNA"/>
</dbReference>
<feature type="domain" description="DUF4010" evidence="3">
    <location>
        <begin position="175"/>
        <end position="384"/>
    </location>
</feature>
<feature type="transmembrane region" description="Helical" evidence="1">
    <location>
        <begin position="199"/>
        <end position="218"/>
    </location>
</feature>
<dbReference type="InterPro" id="IPR049177">
    <property type="entry name" value="MgtC_SapB_SrpB_YhiD_N"/>
</dbReference>
<evidence type="ECO:0000313" key="5">
    <source>
        <dbReference type="Proteomes" id="UP000005808"/>
    </source>
</evidence>
<feature type="transmembrane region" description="Helical" evidence="1">
    <location>
        <begin position="230"/>
        <end position="249"/>
    </location>
</feature>
<reference evidence="4 5" key="1">
    <citation type="journal article" date="2012" name="J. Bacteriol.">
        <title>De Novo Genome Project of Cupriavidus basilensis OR16.</title>
        <authorList>
            <person name="Cserhati M."/>
            <person name="Kriszt B."/>
            <person name="Szoboszlay S."/>
            <person name="Toth A."/>
            <person name="Szabo I."/>
            <person name="Tancsics A."/>
            <person name="Nagy I."/>
            <person name="Horvath B."/>
            <person name="Nagy I."/>
            <person name="Kukolya J."/>
        </authorList>
    </citation>
    <scope>NUCLEOTIDE SEQUENCE [LARGE SCALE GENOMIC DNA]</scope>
    <source>
        <strain evidence="4 5">OR16</strain>
    </source>
</reference>
<evidence type="ECO:0000259" key="2">
    <source>
        <dbReference type="Pfam" id="PF02308"/>
    </source>
</evidence>
<evidence type="ECO:0000256" key="1">
    <source>
        <dbReference type="SAM" id="Phobius"/>
    </source>
</evidence>